<dbReference type="Proteomes" id="UP001143304">
    <property type="component" value="Unassembled WGS sequence"/>
</dbReference>
<evidence type="ECO:0000313" key="2">
    <source>
        <dbReference type="Proteomes" id="UP001143304"/>
    </source>
</evidence>
<organism evidence="1 2">
    <name type="scientific">Candidatus Marimicrobium litorale</name>
    <dbReference type="NCBI Taxonomy" id="2518991"/>
    <lineage>
        <taxon>Bacteria</taxon>
        <taxon>Pseudomonadati</taxon>
        <taxon>Pseudomonadota</taxon>
        <taxon>Gammaproteobacteria</taxon>
        <taxon>Cellvibrionales</taxon>
        <taxon>Halieaceae</taxon>
        <taxon>Marimicrobium</taxon>
    </lineage>
</organism>
<gene>
    <name evidence="1" type="ORF">EYC82_08235</name>
</gene>
<dbReference type="NCBIfam" id="NF038106">
    <property type="entry name" value="gamma_NF038106"/>
    <property type="match status" value="1"/>
</dbReference>
<dbReference type="RefSeq" id="WP_279249067.1">
    <property type="nucleotide sequence ID" value="NZ_SHNO01000001.1"/>
</dbReference>
<protein>
    <submittedName>
        <fullName evidence="1">Uncharacterized protein</fullName>
    </submittedName>
</protein>
<dbReference type="EMBL" id="SHNO01000001">
    <property type="protein sequence ID" value="MCX2977341.1"/>
    <property type="molecule type" value="Genomic_DNA"/>
</dbReference>
<sequence>MRKDKEKVIDEVWTEDHVKSYLNVRSHDGTSEDFHMLLKAYQSMRASDFALFVNFFLGEKRDLNATGKDGRTVLDIVSTHRHGTPYGAILTAAGAR</sequence>
<accession>A0ABT3T694</accession>
<evidence type="ECO:0000313" key="1">
    <source>
        <dbReference type="EMBL" id="MCX2977341.1"/>
    </source>
</evidence>
<keyword evidence="2" id="KW-1185">Reference proteome</keyword>
<reference evidence="1" key="1">
    <citation type="submission" date="2019-02" db="EMBL/GenBank/DDBJ databases">
        <authorList>
            <person name="Li S.-H."/>
        </authorList>
    </citation>
    <scope>NUCLEOTIDE SEQUENCE</scope>
    <source>
        <strain evidence="1">IMCC11814</strain>
    </source>
</reference>
<proteinExistence type="predicted"/>
<dbReference type="InterPro" id="IPR047742">
    <property type="entry name" value="PA4642-like"/>
</dbReference>
<name>A0ABT3T694_9GAMM</name>
<comment type="caution">
    <text evidence="1">The sequence shown here is derived from an EMBL/GenBank/DDBJ whole genome shotgun (WGS) entry which is preliminary data.</text>
</comment>